<gene>
    <name evidence="2" type="ORF">GCM10020366_06140</name>
</gene>
<organism evidence="2 3">
    <name type="scientific">Saccharopolyspora gregorii</name>
    <dbReference type="NCBI Taxonomy" id="33914"/>
    <lineage>
        <taxon>Bacteria</taxon>
        <taxon>Bacillati</taxon>
        <taxon>Actinomycetota</taxon>
        <taxon>Actinomycetes</taxon>
        <taxon>Pseudonocardiales</taxon>
        <taxon>Pseudonocardiaceae</taxon>
        <taxon>Saccharopolyspora</taxon>
    </lineage>
</organism>
<dbReference type="Proteomes" id="UP001500483">
    <property type="component" value="Unassembled WGS sequence"/>
</dbReference>
<feature type="region of interest" description="Disordered" evidence="1">
    <location>
        <begin position="22"/>
        <end position="42"/>
    </location>
</feature>
<evidence type="ECO:0000313" key="3">
    <source>
        <dbReference type="Proteomes" id="UP001500483"/>
    </source>
</evidence>
<proteinExistence type="predicted"/>
<name>A0ABP6RJP3_9PSEU</name>
<evidence type="ECO:0000256" key="1">
    <source>
        <dbReference type="SAM" id="MobiDB-lite"/>
    </source>
</evidence>
<protein>
    <submittedName>
        <fullName evidence="2">Uncharacterized protein</fullName>
    </submittedName>
</protein>
<keyword evidence="3" id="KW-1185">Reference proteome</keyword>
<accession>A0ABP6RJP3</accession>
<evidence type="ECO:0000313" key="2">
    <source>
        <dbReference type="EMBL" id="GAA3353312.1"/>
    </source>
</evidence>
<reference evidence="3" key="1">
    <citation type="journal article" date="2019" name="Int. J. Syst. Evol. Microbiol.">
        <title>The Global Catalogue of Microorganisms (GCM) 10K type strain sequencing project: providing services to taxonomists for standard genome sequencing and annotation.</title>
        <authorList>
            <consortium name="The Broad Institute Genomics Platform"/>
            <consortium name="The Broad Institute Genome Sequencing Center for Infectious Disease"/>
            <person name="Wu L."/>
            <person name="Ma J."/>
        </authorList>
    </citation>
    <scope>NUCLEOTIDE SEQUENCE [LARGE SCALE GENOMIC DNA]</scope>
    <source>
        <strain evidence="3">JCM 9687</strain>
    </source>
</reference>
<dbReference type="EMBL" id="BAAAYK010000014">
    <property type="protein sequence ID" value="GAA3353312.1"/>
    <property type="molecule type" value="Genomic_DNA"/>
</dbReference>
<comment type="caution">
    <text evidence="2">The sequence shown here is derived from an EMBL/GenBank/DDBJ whole genome shotgun (WGS) entry which is preliminary data.</text>
</comment>
<sequence length="96" mass="10637">MPVHPGTTVGVRLVRGVRVNAAGRKHPDARRAARGSGRAEPAEAIEALRETAQRSRKPRAVLGGHDDPLLHRSHEFEQSTLNGVRLLDHLTRVRRM</sequence>